<protein>
    <submittedName>
        <fullName evidence="1">Uncharacterized protein</fullName>
    </submittedName>
</protein>
<accession>A0A5J4QJL7</accession>
<proteinExistence type="predicted"/>
<dbReference type="AlphaFoldDB" id="A0A5J4QJL7"/>
<evidence type="ECO:0000313" key="1">
    <source>
        <dbReference type="EMBL" id="KAA6321208.1"/>
    </source>
</evidence>
<reference evidence="1" key="1">
    <citation type="submission" date="2019-03" db="EMBL/GenBank/DDBJ databases">
        <title>Single cell metagenomics reveals metabolic interactions within the superorganism composed of flagellate Streblomastix strix and complex community of Bacteroidetes bacteria on its surface.</title>
        <authorList>
            <person name="Treitli S.C."/>
            <person name="Kolisko M."/>
            <person name="Husnik F."/>
            <person name="Keeling P."/>
            <person name="Hampl V."/>
        </authorList>
    </citation>
    <scope>NUCLEOTIDE SEQUENCE</scope>
    <source>
        <strain evidence="1">STM</strain>
    </source>
</reference>
<comment type="caution">
    <text evidence="1">The sequence shown here is derived from an EMBL/GenBank/DDBJ whole genome shotgun (WGS) entry which is preliminary data.</text>
</comment>
<dbReference type="EMBL" id="SNRY01003376">
    <property type="protein sequence ID" value="KAA6321208.1"/>
    <property type="molecule type" value="Genomic_DNA"/>
</dbReference>
<sequence length="189" mass="22128">MDAQIFSLVNSEKTSINSYLKENGGIRVYRDDVRVYDYGEQANDWLDIDLKRVHRVGGNVSNNIILESVKLNRAESFGLKEKTNREGFIENESYHVFVDAVDYVLSLIVRERNVDKARLTTLYKKYKVVEPVLSDLNEVIEIVENKIVEPEIKREIRKYLDRISEQYKGSKRSFDKKCQCWAEFKCCNS</sequence>
<gene>
    <name evidence="1" type="ORF">EZS27_029114</name>
</gene>
<organism evidence="1">
    <name type="scientific">termite gut metagenome</name>
    <dbReference type="NCBI Taxonomy" id="433724"/>
    <lineage>
        <taxon>unclassified sequences</taxon>
        <taxon>metagenomes</taxon>
        <taxon>organismal metagenomes</taxon>
    </lineage>
</organism>
<name>A0A5J4QJL7_9ZZZZ</name>